<dbReference type="EMBL" id="LNCD01000033">
    <property type="protein sequence ID" value="KWV56959.1"/>
    <property type="molecule type" value="Genomic_DNA"/>
</dbReference>
<comment type="caution">
    <text evidence="1">The sequence shown here is derived from an EMBL/GenBank/DDBJ whole genome shotgun (WGS) entry which is preliminary data.</text>
</comment>
<name>A0A120FPG7_9HYPH</name>
<accession>A0A120FPG7</accession>
<evidence type="ECO:0000313" key="1">
    <source>
        <dbReference type="EMBL" id="KWV56959.1"/>
    </source>
</evidence>
<proteinExistence type="predicted"/>
<evidence type="ECO:0000313" key="2">
    <source>
        <dbReference type="Proteomes" id="UP000068164"/>
    </source>
</evidence>
<dbReference type="AlphaFoldDB" id="A0A120FPG7"/>
<keyword evidence="2" id="KW-1185">Reference proteome</keyword>
<reference evidence="1 2" key="1">
    <citation type="submission" date="2015-11" db="EMBL/GenBank/DDBJ databases">
        <title>Draft Genome Sequence of the Strain BR 10423 (Rhizobium sp.) isolated from nodules of Mimosa pudica.</title>
        <authorList>
            <person name="Barauna A.C."/>
            <person name="Zilli J.E."/>
            <person name="Simoes-Araujo J.L."/>
            <person name="Reis V.M."/>
            <person name="James E.K."/>
            <person name="Reis F.B.Jr."/>
            <person name="Rouws L.F."/>
            <person name="Passos S.R."/>
            <person name="Gois S.R."/>
        </authorList>
    </citation>
    <scope>NUCLEOTIDE SEQUENCE [LARGE SCALE GENOMIC DNA]</scope>
    <source>
        <strain evidence="1 2">BR10423</strain>
    </source>
</reference>
<protein>
    <submittedName>
        <fullName evidence="1">Uncharacterized protein</fullName>
    </submittedName>
</protein>
<dbReference type="RefSeq" id="WP_062369044.1">
    <property type="nucleotide sequence ID" value="NZ_JBBNAS010000033.1"/>
</dbReference>
<gene>
    <name evidence="1" type="ORF">AS026_32635</name>
</gene>
<dbReference type="OrthoDB" id="7365361at2"/>
<sequence length="70" mass="7875">MSKTREDLTITEALHDPLIAMVLRADGVKLDDFKRLLETAARKREQRTSPVGKFLNVIPNNNPAAMCSYC</sequence>
<organism evidence="1 2">
    <name type="scientific">Rhizobium altiplani</name>
    <dbReference type="NCBI Taxonomy" id="1864509"/>
    <lineage>
        <taxon>Bacteria</taxon>
        <taxon>Pseudomonadati</taxon>
        <taxon>Pseudomonadota</taxon>
        <taxon>Alphaproteobacteria</taxon>
        <taxon>Hyphomicrobiales</taxon>
        <taxon>Rhizobiaceae</taxon>
        <taxon>Rhizobium/Agrobacterium group</taxon>
        <taxon>Rhizobium</taxon>
    </lineage>
</organism>
<dbReference type="Proteomes" id="UP000068164">
    <property type="component" value="Unassembled WGS sequence"/>
</dbReference>